<dbReference type="GO" id="GO:0006676">
    <property type="term" value="P:mannosyl diphosphorylinositol ceramide metabolic process"/>
    <property type="evidence" value="ECO:0007669"/>
    <property type="project" value="TreeGrafter"/>
</dbReference>
<dbReference type="InterPro" id="IPR052185">
    <property type="entry name" value="IPC_Synthase-Related"/>
</dbReference>
<evidence type="ECO:0000313" key="3">
    <source>
        <dbReference type="EMBL" id="EGV61805.1"/>
    </source>
</evidence>
<feature type="transmembrane region" description="Helical" evidence="1">
    <location>
        <begin position="334"/>
        <end position="354"/>
    </location>
</feature>
<dbReference type="eggNOG" id="ENOG502QPKA">
    <property type="taxonomic scope" value="Eukaryota"/>
</dbReference>
<feature type="transmembrane region" description="Helical" evidence="1">
    <location>
        <begin position="302"/>
        <end position="328"/>
    </location>
</feature>
<dbReference type="GO" id="GO:0016020">
    <property type="term" value="C:membrane"/>
    <property type="evidence" value="ECO:0007669"/>
    <property type="project" value="UniProtKB-SubCell"/>
</dbReference>
<evidence type="ECO:0000313" key="4">
    <source>
        <dbReference type="Proteomes" id="UP000000707"/>
    </source>
</evidence>
<feature type="transmembrane region" description="Helical" evidence="1">
    <location>
        <begin position="155"/>
        <end position="171"/>
    </location>
</feature>
<keyword evidence="1" id="KW-1133">Transmembrane helix</keyword>
<keyword evidence="1" id="KW-0472">Membrane</keyword>
<feature type="transmembrane region" description="Helical" evidence="1">
    <location>
        <begin position="212"/>
        <end position="234"/>
    </location>
</feature>
<keyword evidence="1" id="KW-0812">Transmembrane</keyword>
<name>G3B8Y5_CANTC</name>
<dbReference type="Proteomes" id="UP000000707">
    <property type="component" value="Unassembled WGS sequence"/>
</dbReference>
<dbReference type="GO" id="GO:0070916">
    <property type="term" value="C:inositol phosphoceramide synthase complex"/>
    <property type="evidence" value="ECO:0007669"/>
    <property type="project" value="TreeGrafter"/>
</dbReference>
<proteinExistence type="predicted"/>
<dbReference type="PANTHER" id="PTHR31310:SF8">
    <property type="entry name" value="INOSITOLPHOSPHOTRANSFERASE 1"/>
    <property type="match status" value="1"/>
</dbReference>
<reference evidence="3 4" key="1">
    <citation type="journal article" date="2011" name="Proc. Natl. Acad. Sci. U.S.A.">
        <title>Comparative genomics of xylose-fermenting fungi for enhanced biofuel production.</title>
        <authorList>
            <person name="Wohlbach D.J."/>
            <person name="Kuo A."/>
            <person name="Sato T.K."/>
            <person name="Potts K.M."/>
            <person name="Salamov A.A."/>
            <person name="LaButti K.M."/>
            <person name="Sun H."/>
            <person name="Clum A."/>
            <person name="Pangilinan J.L."/>
            <person name="Lindquist E.A."/>
            <person name="Lucas S."/>
            <person name="Lapidus A."/>
            <person name="Jin M."/>
            <person name="Gunawan C."/>
            <person name="Balan V."/>
            <person name="Dale B.E."/>
            <person name="Jeffries T.W."/>
            <person name="Zinkel R."/>
            <person name="Barry K.W."/>
            <person name="Grigoriev I.V."/>
            <person name="Gasch A.P."/>
        </authorList>
    </citation>
    <scope>NUCLEOTIDE SEQUENCE [LARGE SCALE GENOMIC DNA]</scope>
    <source>
        <strain evidence="4">ATCC 10573 / BCRC 21748 / CBS 615 / JCM 9827 / NBRC 10315 / NRRL Y-1498 / VKM Y-70</strain>
    </source>
</reference>
<dbReference type="EMBL" id="GL996527">
    <property type="protein sequence ID" value="EGV61805.1"/>
    <property type="molecule type" value="Genomic_DNA"/>
</dbReference>
<evidence type="ECO:0000256" key="1">
    <source>
        <dbReference type="SAM" id="Phobius"/>
    </source>
</evidence>
<dbReference type="InterPro" id="IPR000326">
    <property type="entry name" value="PAP2/HPO"/>
</dbReference>
<dbReference type="AlphaFoldDB" id="G3B8Y5"/>
<evidence type="ECO:0000259" key="2">
    <source>
        <dbReference type="Pfam" id="PF01569"/>
    </source>
</evidence>
<accession>G3B8Y5</accession>
<protein>
    <recommendedName>
        <fullName evidence="2">Phosphatidic acid phosphatase type 2/haloperoxidase domain-containing protein</fullName>
    </recommendedName>
</protein>
<feature type="transmembrane region" description="Helical" evidence="1">
    <location>
        <begin position="32"/>
        <end position="52"/>
    </location>
</feature>
<dbReference type="Pfam" id="PF01569">
    <property type="entry name" value="PAP2"/>
    <property type="match status" value="1"/>
</dbReference>
<keyword evidence="4" id="KW-1185">Reference proteome</keyword>
<gene>
    <name evidence="3" type="ORF">CANTEDRAFT_124983</name>
</gene>
<feature type="transmembrane region" description="Helical" evidence="1">
    <location>
        <begin position="83"/>
        <end position="105"/>
    </location>
</feature>
<dbReference type="GO" id="GO:0030148">
    <property type="term" value="P:sphingolipid biosynthetic process"/>
    <property type="evidence" value="ECO:0007669"/>
    <property type="project" value="TreeGrafter"/>
</dbReference>
<dbReference type="PANTHER" id="PTHR31310">
    <property type="match status" value="1"/>
</dbReference>
<sequence>MLSFKRRFYLPISYAKILISHLIRCWLNNRTLLQTVVVIIRNCIPLCVWLLLFNTMNLIPNSVKPRINVRLVMRLDDYVFQTWQGGVLTVLCLFLGGILVFGRFYSPTTVKSEPRSHVIALSDLEANKAAPVGQVQPSQDNDTAVASPICSWDRFPVYSMMLGWVILNGIYSFKDPINKAKNIVALVFYLMGHVLVVPATAWYLYLFQPSRILKLFVIAIGVQSICVNITHLVFPNVPPIYIQYYGENKNATYDSPGYSEGLTRIELNFPFGRVLNFFIIYVKSIEFGILPSLHSCMSLTSVYFLVNLISIRVMKVALLVYSCFQIWSSLYLDHHWRVDILFSVFYSMFSYLMVKDKLVSIRSQFRYDAKFGRETTMGMRVFHGTGLEWWFTPT</sequence>
<feature type="transmembrane region" description="Helical" evidence="1">
    <location>
        <begin position="183"/>
        <end position="205"/>
    </location>
</feature>
<dbReference type="CDD" id="cd03386">
    <property type="entry name" value="PAP2_Aur1_like"/>
    <property type="match status" value="1"/>
</dbReference>
<feature type="domain" description="Phosphatidic acid phosphatase type 2/haloperoxidase" evidence="2">
    <location>
        <begin position="217"/>
        <end position="352"/>
    </location>
</feature>
<organism evidence="4">
    <name type="scientific">Candida tenuis (strain ATCC 10573 / BCRC 21748 / CBS 615 / JCM 9827 / NBRC 10315 / NRRL Y-1498 / VKM Y-70)</name>
    <name type="common">Yeast</name>
    <name type="synonym">Yamadazyma tenuis</name>
    <dbReference type="NCBI Taxonomy" id="590646"/>
    <lineage>
        <taxon>Eukaryota</taxon>
        <taxon>Fungi</taxon>
        <taxon>Dikarya</taxon>
        <taxon>Ascomycota</taxon>
        <taxon>Saccharomycotina</taxon>
        <taxon>Pichiomycetes</taxon>
        <taxon>Debaryomycetaceae</taxon>
        <taxon>Yamadazyma</taxon>
    </lineage>
</organism>
<dbReference type="OrthoDB" id="5784at2759"/>
<feature type="transmembrane region" description="Helical" evidence="1">
    <location>
        <begin position="271"/>
        <end position="290"/>
    </location>
</feature>